<protein>
    <submittedName>
        <fullName evidence="2">Cyclin-dependent kinase 2-associated protein</fullName>
    </submittedName>
</protein>
<organism evidence="1 2">
    <name type="scientific">Panagrolaimus sp. PS1159</name>
    <dbReference type="NCBI Taxonomy" id="55785"/>
    <lineage>
        <taxon>Eukaryota</taxon>
        <taxon>Metazoa</taxon>
        <taxon>Ecdysozoa</taxon>
        <taxon>Nematoda</taxon>
        <taxon>Chromadorea</taxon>
        <taxon>Rhabditida</taxon>
        <taxon>Tylenchina</taxon>
        <taxon>Panagrolaimomorpha</taxon>
        <taxon>Panagrolaimoidea</taxon>
        <taxon>Panagrolaimidae</taxon>
        <taxon>Panagrolaimus</taxon>
    </lineage>
</organism>
<proteinExistence type="predicted"/>
<evidence type="ECO:0000313" key="1">
    <source>
        <dbReference type="Proteomes" id="UP000887580"/>
    </source>
</evidence>
<reference evidence="2" key="1">
    <citation type="submission" date="2022-11" db="UniProtKB">
        <authorList>
            <consortium name="WormBaseParasite"/>
        </authorList>
    </citation>
    <scope>IDENTIFICATION</scope>
</reference>
<sequence length="156" mass="16102">MDPKVLGDMKQEQLIAAMQLLVQQNPQYAAAFQAQAAAAAAAAAQASANSSTTASGTGGATSSSTAATSTAASINPPTAVLPQYSVPASPTGGSKYTHLLMIIEEINKDIRPTYSGNRNCAERLKRGINHARVLVRECLLELDKQSRANAAAASST</sequence>
<dbReference type="Proteomes" id="UP000887580">
    <property type="component" value="Unplaced"/>
</dbReference>
<evidence type="ECO:0000313" key="2">
    <source>
        <dbReference type="WBParaSite" id="PS1159_v2.g14897.t1"/>
    </source>
</evidence>
<dbReference type="WBParaSite" id="PS1159_v2.g14897.t1">
    <property type="protein sequence ID" value="PS1159_v2.g14897.t1"/>
    <property type="gene ID" value="PS1159_v2.g14897"/>
</dbReference>
<accession>A0AC35F8E4</accession>
<name>A0AC35F8E4_9BILA</name>